<dbReference type="CDD" id="cd04178">
    <property type="entry name" value="Nucleostemin_like"/>
    <property type="match status" value="2"/>
</dbReference>
<dbReference type="GO" id="GO:0051239">
    <property type="term" value="P:regulation of multicellular organismal process"/>
    <property type="evidence" value="ECO:0007669"/>
    <property type="project" value="UniProtKB-ARBA"/>
</dbReference>
<dbReference type="PANTHER" id="PTHR11089:SF34">
    <property type="entry name" value="CP-TYPE G DOMAIN-CONTAINING PROTEIN"/>
    <property type="match status" value="1"/>
</dbReference>
<feature type="compositionally biased region" description="Basic residues" evidence="6">
    <location>
        <begin position="963"/>
        <end position="977"/>
    </location>
</feature>
<proteinExistence type="predicted"/>
<feature type="domain" description="CP-type G" evidence="7">
    <location>
        <begin position="114"/>
        <end position="298"/>
    </location>
</feature>
<dbReference type="GO" id="GO:0005730">
    <property type="term" value="C:nucleolus"/>
    <property type="evidence" value="ECO:0007669"/>
    <property type="project" value="UniProtKB-SubCell"/>
</dbReference>
<dbReference type="SUPFAM" id="SSF52540">
    <property type="entry name" value="P-loop containing nucleoside triphosphate hydrolases"/>
    <property type="match status" value="2"/>
</dbReference>
<dbReference type="FunFam" id="1.10.1580.10:FF:000002">
    <property type="entry name" value="Guanine nucleotide-binding protein-like 3 (nucleolar)-like"/>
    <property type="match status" value="2"/>
</dbReference>
<feature type="domain" description="CP-type G" evidence="7">
    <location>
        <begin position="517"/>
        <end position="704"/>
    </location>
</feature>
<keyword evidence="5" id="KW-0539">Nucleus</keyword>
<evidence type="ECO:0000256" key="3">
    <source>
        <dbReference type="ARBA" id="ARBA00023054"/>
    </source>
</evidence>
<feature type="region of interest" description="Disordered" evidence="6">
    <location>
        <begin position="865"/>
        <end position="1011"/>
    </location>
</feature>
<dbReference type="InterPro" id="IPR030378">
    <property type="entry name" value="G_CP_dom"/>
</dbReference>
<organism evidence="8">
    <name type="scientific">Brassica cretica</name>
    <name type="common">Mustard</name>
    <dbReference type="NCBI Taxonomy" id="69181"/>
    <lineage>
        <taxon>Eukaryota</taxon>
        <taxon>Viridiplantae</taxon>
        <taxon>Streptophyta</taxon>
        <taxon>Embryophyta</taxon>
        <taxon>Tracheophyta</taxon>
        <taxon>Spermatophyta</taxon>
        <taxon>Magnoliopsida</taxon>
        <taxon>eudicotyledons</taxon>
        <taxon>Gunneridae</taxon>
        <taxon>Pentapetalae</taxon>
        <taxon>rosids</taxon>
        <taxon>malvids</taxon>
        <taxon>Brassicales</taxon>
        <taxon>Brassicaceae</taxon>
        <taxon>Brassiceae</taxon>
        <taxon>Brassica</taxon>
    </lineage>
</organism>
<evidence type="ECO:0000256" key="5">
    <source>
        <dbReference type="ARBA" id="ARBA00023242"/>
    </source>
</evidence>
<feature type="compositionally biased region" description="Acidic residues" evidence="6">
    <location>
        <begin position="465"/>
        <end position="483"/>
    </location>
</feature>
<feature type="compositionally biased region" description="Acidic residues" evidence="6">
    <location>
        <begin position="871"/>
        <end position="889"/>
    </location>
</feature>
<dbReference type="AlphaFoldDB" id="A0A8S9GYA1"/>
<evidence type="ECO:0000256" key="1">
    <source>
        <dbReference type="ARBA" id="ARBA00004604"/>
    </source>
</evidence>
<dbReference type="InterPro" id="IPR023179">
    <property type="entry name" value="GTP-bd_ortho_bundle_sf"/>
</dbReference>
<feature type="region of interest" description="Disordered" evidence="6">
    <location>
        <begin position="459"/>
        <end position="493"/>
    </location>
</feature>
<keyword evidence="2" id="KW-0547">Nucleotide-binding</keyword>
<dbReference type="InterPro" id="IPR050755">
    <property type="entry name" value="TRAFAC_YlqF/YawG_RiboMat"/>
</dbReference>
<reference evidence="8" key="1">
    <citation type="submission" date="2019-12" db="EMBL/GenBank/DDBJ databases">
        <title>Genome sequencing and annotation of Brassica cretica.</title>
        <authorList>
            <person name="Studholme D.J."/>
            <person name="Sarris P.F."/>
        </authorList>
    </citation>
    <scope>NUCLEOTIDE SEQUENCE</scope>
    <source>
        <strain evidence="8">PFS-102/07</strain>
        <tissue evidence="8">Leaf</tissue>
    </source>
</reference>
<dbReference type="Pfam" id="PF08701">
    <property type="entry name" value="GN3L_Grn1"/>
    <property type="match status" value="1"/>
</dbReference>
<dbReference type="InterPro" id="IPR006073">
    <property type="entry name" value="GTP-bd"/>
</dbReference>
<gene>
    <name evidence="8" type="ORF">F2Q70_00023838</name>
</gene>
<feature type="compositionally biased region" description="Basic and acidic residues" evidence="6">
    <location>
        <begin position="484"/>
        <end position="493"/>
    </location>
</feature>
<feature type="compositionally biased region" description="Basic and acidic residues" evidence="6">
    <location>
        <begin position="890"/>
        <end position="899"/>
    </location>
</feature>
<protein>
    <recommendedName>
        <fullName evidence="7">CP-type G domain-containing protein</fullName>
    </recommendedName>
</protein>
<feature type="region of interest" description="Disordered" evidence="6">
    <location>
        <begin position="78"/>
        <end position="97"/>
    </location>
</feature>
<evidence type="ECO:0000259" key="7">
    <source>
        <dbReference type="PROSITE" id="PS51721"/>
    </source>
</evidence>
<keyword evidence="4" id="KW-0342">GTP-binding</keyword>
<comment type="caution">
    <text evidence="8">The sequence shown here is derived from an EMBL/GenBank/DDBJ whole genome shotgun (WGS) entry which is preliminary data.</text>
</comment>
<feature type="compositionally biased region" description="Basic and acidic residues" evidence="6">
    <location>
        <begin position="989"/>
        <end position="1003"/>
    </location>
</feature>
<evidence type="ECO:0000256" key="2">
    <source>
        <dbReference type="ARBA" id="ARBA00022741"/>
    </source>
</evidence>
<dbReference type="GO" id="GO:0005525">
    <property type="term" value="F:GTP binding"/>
    <property type="evidence" value="ECO:0007669"/>
    <property type="project" value="UniProtKB-KW"/>
</dbReference>
<name>A0A8S9GYA1_BRACR</name>
<evidence type="ECO:0000256" key="4">
    <source>
        <dbReference type="ARBA" id="ARBA00023134"/>
    </source>
</evidence>
<feature type="region of interest" description="Disordered" evidence="6">
    <location>
        <begin position="1"/>
        <end position="58"/>
    </location>
</feature>
<evidence type="ECO:0000313" key="8">
    <source>
        <dbReference type="EMBL" id="KAF2548962.1"/>
    </source>
</evidence>
<accession>A0A8S9GYA1</accession>
<dbReference type="GO" id="GO:0050793">
    <property type="term" value="P:regulation of developmental process"/>
    <property type="evidence" value="ECO:0007669"/>
    <property type="project" value="UniProtKB-ARBA"/>
</dbReference>
<dbReference type="PRINTS" id="PR00326">
    <property type="entry name" value="GTP1OBG"/>
</dbReference>
<comment type="subcellular location">
    <subcellularLocation>
        <location evidence="1">Nucleus</location>
        <location evidence="1">Nucleolus</location>
    </subcellularLocation>
</comment>
<dbReference type="Pfam" id="PF01926">
    <property type="entry name" value="MMR_HSR1"/>
    <property type="match status" value="2"/>
</dbReference>
<dbReference type="PROSITE" id="PS51721">
    <property type="entry name" value="G_CP"/>
    <property type="match status" value="2"/>
</dbReference>
<dbReference type="EMBL" id="QGKY02001925">
    <property type="protein sequence ID" value="KAF2548962.1"/>
    <property type="molecule type" value="Genomic_DNA"/>
</dbReference>
<feature type="compositionally biased region" description="Basic residues" evidence="6">
    <location>
        <begin position="1"/>
        <end position="43"/>
    </location>
</feature>
<dbReference type="Gene3D" id="1.10.1580.10">
    <property type="match status" value="2"/>
</dbReference>
<evidence type="ECO:0000256" key="6">
    <source>
        <dbReference type="SAM" id="MobiDB-lite"/>
    </source>
</evidence>
<dbReference type="InterPro" id="IPR014813">
    <property type="entry name" value="Gnl3_N_dom"/>
</dbReference>
<sequence>MSNTKKSKSKRVTLKQKNKVLRKVKEHHKKKAKEAKKLGLNRKPRAEKDPGIPNDWPYKEHELKALEARRASAVEEIEQKKEAHKEKAKKRKLEDEDDSTRLVNVRDNSERAFYKELVKVIELSDVILEVLDARDPLGTRCTDMERMVMQAGPNKHLVLLLNKIDLVPREAAEKWLKYLREEFPAVAFKCSTQEQRSNLGWKSSKASKPSDLLQTSDCLGADTLIKLLKNYSRSHELKKSITVGIIGLPNVGKSSLINSLKRAHVVNVGATPGLTRSLQEVHLDKNVKLLDCPGVVMLKSSANDASIALRNCKRIEKLEDPVSPVKEILKLCSPQLLVTLYKIQSFEAVDDFLYKVATVRGKLKKGGLVDIEAAARIVLHDWNEGKIPFYTMPPKRDQGEHAESKIVTELAKEFNIDEVYSGESSFIGSLKTVSDFNPVEISSNGSLNFDETMIEDGSKTQTEEAGLDNDGDESMGGEEDEEETGKLKSEASRQNRKLYAAESMLNTKRQKAEKKQRKKAKKAAGVIELSDVILEVLDARDPLGTRCTDMERMVMQAGPNKHLVLLLNKIDLVPREAAEKWLKYLREEFPAVAFKCSTQEQRSNLGWKSSKASKPSNLLQTSDCLGADTLIKLLKNYSRSHELKKSITVGIIGLPNVGKSSLINSLKRAHVVNVGATPGLTRSLQEVHLDKNVKLLDCPGVVMLKSSANDASIALRNCKRIEKLEDPVSPVKEILKLCSPQLLVTLYKIQSFEAVDDFLYKVATVRGKLKKGGLVDIEAAARIVLHDWNEGKIPFYTMPPKRDQVEHAESKIVTELAKEFNIDEVYSGESSFIGSLKTVSDFNPVEIPSNGSLNFDETMIEDGSKTQTEEAGLDNDGDESMGEEEDEEETGKLKSEASRQNRKLYAAESMLNTKRQKAEKKQRKKAKKAAGEEEDEEETGKLKSEASRQNRKLYAAESMLNTKRQKAEKKQRKKAKKAAGGEDLMDGDYDFKEDNGKKNKDTAMDEGDGFQIDAKIPMAALLDLPEE</sequence>
<dbReference type="PANTHER" id="PTHR11089">
    <property type="entry name" value="GTP-BINDING PROTEIN-RELATED"/>
    <property type="match status" value="1"/>
</dbReference>
<feature type="compositionally biased region" description="Basic and acidic residues" evidence="6">
    <location>
        <begin position="939"/>
        <end position="948"/>
    </location>
</feature>
<dbReference type="FunFam" id="3.40.50.300:FF:000571">
    <property type="entry name" value="Guanine nucleotide-binding protein-like NSN1"/>
    <property type="match status" value="2"/>
</dbReference>
<dbReference type="Gene3D" id="3.40.50.300">
    <property type="entry name" value="P-loop containing nucleotide triphosphate hydrolases"/>
    <property type="match status" value="2"/>
</dbReference>
<dbReference type="InterPro" id="IPR027417">
    <property type="entry name" value="P-loop_NTPase"/>
</dbReference>
<keyword evidence="3" id="KW-0175">Coiled coil</keyword>
<feature type="compositionally biased region" description="Basic residues" evidence="6">
    <location>
        <begin position="914"/>
        <end position="928"/>
    </location>
</feature>